<accession>A0A9P5Q0I5</accession>
<dbReference type="GO" id="GO:0016301">
    <property type="term" value="F:kinase activity"/>
    <property type="evidence" value="ECO:0007669"/>
    <property type="project" value="UniProtKB-KW"/>
</dbReference>
<dbReference type="InterPro" id="IPR011009">
    <property type="entry name" value="Kinase-like_dom_sf"/>
</dbReference>
<dbReference type="CDD" id="cd05154">
    <property type="entry name" value="ACAD10_11_N-like"/>
    <property type="match status" value="1"/>
</dbReference>
<dbReference type="Gene3D" id="3.90.1200.10">
    <property type="match status" value="1"/>
</dbReference>
<proteinExistence type="predicted"/>
<dbReference type="SUPFAM" id="SSF56112">
    <property type="entry name" value="Protein kinase-like (PK-like)"/>
    <property type="match status" value="1"/>
</dbReference>
<dbReference type="AlphaFoldDB" id="A0A9P5Q0I5"/>
<dbReference type="Pfam" id="PF01636">
    <property type="entry name" value="APH"/>
    <property type="match status" value="1"/>
</dbReference>
<protein>
    <submittedName>
        <fullName evidence="2">Kinase-like domain-containing protein</fullName>
    </submittedName>
</protein>
<sequence length="414" mass="46361">MSDAAEKPIQARGSGYGEIRASIDVDALQKYLAHNLDGIRLPLAVKQFKFGQSNPTYFLTDASTKRYVLRKKPAGQLLTQTAHQVEREYTVLHALHQYNLRPTTPASKRVPVPEPYLLCEDSSIIGTPFYVMQFLDGRIFEDARLLDMSPEDREQCWLASIHALTSLSSVNPVEIGLGEYGPPQAYFPRQLRAFTKIADIQGKTRDVDTNEPVQQIPHYGSMLQWFQAHLPDESNMGRRIVHGDYKLDNLVFHPTENRVIGILDWELSTIGSPLADFGNLTQPWSIKPGHLPKDGFFRDNVRAFNGIATNTTTGAGKGGEKASPVQLEILEKEYCKRMKLDYPLKDIVFVRSWMLFRGSIISQGIAARAARRQASSANATIYATSVELYGEIARRIVIDAGEGDELLKEGKPKL</sequence>
<keyword evidence="2" id="KW-0418">Kinase</keyword>
<name>A0A9P5Q0I5_9AGAR</name>
<keyword evidence="2" id="KW-0808">Transferase</keyword>
<dbReference type="PANTHER" id="PTHR47829:SF1">
    <property type="entry name" value="HAD FAMILY PHOSPHATASE"/>
    <property type="match status" value="1"/>
</dbReference>
<evidence type="ECO:0000259" key="1">
    <source>
        <dbReference type="Pfam" id="PF01636"/>
    </source>
</evidence>
<evidence type="ECO:0000313" key="2">
    <source>
        <dbReference type="EMBL" id="KAF9071675.1"/>
    </source>
</evidence>
<feature type="domain" description="Aminoglycoside phosphotransferase" evidence="1">
    <location>
        <begin position="45"/>
        <end position="299"/>
    </location>
</feature>
<dbReference type="InterPro" id="IPR052898">
    <property type="entry name" value="ACAD10-like"/>
</dbReference>
<gene>
    <name evidence="2" type="ORF">BDP27DRAFT_1500275</name>
</gene>
<dbReference type="InterPro" id="IPR002575">
    <property type="entry name" value="Aminoglycoside_PTrfase"/>
</dbReference>
<dbReference type="EMBL" id="JADNRY010000030">
    <property type="protein sequence ID" value="KAF9071675.1"/>
    <property type="molecule type" value="Genomic_DNA"/>
</dbReference>
<keyword evidence="3" id="KW-1185">Reference proteome</keyword>
<organism evidence="2 3">
    <name type="scientific">Rhodocollybia butyracea</name>
    <dbReference type="NCBI Taxonomy" id="206335"/>
    <lineage>
        <taxon>Eukaryota</taxon>
        <taxon>Fungi</taxon>
        <taxon>Dikarya</taxon>
        <taxon>Basidiomycota</taxon>
        <taxon>Agaricomycotina</taxon>
        <taxon>Agaricomycetes</taxon>
        <taxon>Agaricomycetidae</taxon>
        <taxon>Agaricales</taxon>
        <taxon>Marasmiineae</taxon>
        <taxon>Omphalotaceae</taxon>
        <taxon>Rhodocollybia</taxon>
    </lineage>
</organism>
<reference evidence="2" key="1">
    <citation type="submission" date="2020-11" db="EMBL/GenBank/DDBJ databases">
        <authorList>
            <consortium name="DOE Joint Genome Institute"/>
            <person name="Ahrendt S."/>
            <person name="Riley R."/>
            <person name="Andreopoulos W."/>
            <person name="Labutti K."/>
            <person name="Pangilinan J."/>
            <person name="Ruiz-Duenas F.J."/>
            <person name="Barrasa J.M."/>
            <person name="Sanchez-Garcia M."/>
            <person name="Camarero S."/>
            <person name="Miyauchi S."/>
            <person name="Serrano A."/>
            <person name="Linde D."/>
            <person name="Babiker R."/>
            <person name="Drula E."/>
            <person name="Ayuso-Fernandez I."/>
            <person name="Pacheco R."/>
            <person name="Padilla G."/>
            <person name="Ferreira P."/>
            <person name="Barriuso J."/>
            <person name="Kellner H."/>
            <person name="Castanera R."/>
            <person name="Alfaro M."/>
            <person name="Ramirez L."/>
            <person name="Pisabarro A.G."/>
            <person name="Kuo A."/>
            <person name="Tritt A."/>
            <person name="Lipzen A."/>
            <person name="He G."/>
            <person name="Yan M."/>
            <person name="Ng V."/>
            <person name="Cullen D."/>
            <person name="Martin F."/>
            <person name="Rosso M.-N."/>
            <person name="Henrissat B."/>
            <person name="Hibbett D."/>
            <person name="Martinez A.T."/>
            <person name="Grigoriev I.V."/>
        </authorList>
    </citation>
    <scope>NUCLEOTIDE SEQUENCE</scope>
    <source>
        <strain evidence="2">AH 40177</strain>
    </source>
</reference>
<dbReference type="Proteomes" id="UP000772434">
    <property type="component" value="Unassembled WGS sequence"/>
</dbReference>
<dbReference type="InterPro" id="IPR041726">
    <property type="entry name" value="ACAD10_11_N"/>
</dbReference>
<dbReference type="Gene3D" id="3.30.200.20">
    <property type="entry name" value="Phosphorylase Kinase, domain 1"/>
    <property type="match status" value="1"/>
</dbReference>
<dbReference type="PANTHER" id="PTHR47829">
    <property type="entry name" value="HYDROLASE, PUTATIVE (AFU_ORTHOLOGUE AFUA_1G12880)-RELATED"/>
    <property type="match status" value="1"/>
</dbReference>
<comment type="caution">
    <text evidence="2">The sequence shown here is derived from an EMBL/GenBank/DDBJ whole genome shotgun (WGS) entry which is preliminary data.</text>
</comment>
<evidence type="ECO:0000313" key="3">
    <source>
        <dbReference type="Proteomes" id="UP000772434"/>
    </source>
</evidence>
<dbReference type="OrthoDB" id="191037at2759"/>